<evidence type="ECO:0000313" key="5">
    <source>
        <dbReference type="Proteomes" id="UP000094527"/>
    </source>
</evidence>
<keyword evidence="5" id="KW-1185">Reference proteome</keyword>
<dbReference type="FunFam" id="3.90.640.10:FF:000003">
    <property type="entry name" value="Molecular chaperone DnaK"/>
    <property type="match status" value="1"/>
</dbReference>
<organism evidence="4 5">
    <name type="scientific">Orchesella cincta</name>
    <name type="common">Springtail</name>
    <name type="synonym">Podura cincta</name>
    <dbReference type="NCBI Taxonomy" id="48709"/>
    <lineage>
        <taxon>Eukaryota</taxon>
        <taxon>Metazoa</taxon>
        <taxon>Ecdysozoa</taxon>
        <taxon>Arthropoda</taxon>
        <taxon>Hexapoda</taxon>
        <taxon>Collembola</taxon>
        <taxon>Entomobryomorpha</taxon>
        <taxon>Entomobryoidea</taxon>
        <taxon>Orchesellidae</taxon>
        <taxon>Orchesellinae</taxon>
        <taxon>Orchesella</taxon>
    </lineage>
</organism>
<evidence type="ECO:0000256" key="1">
    <source>
        <dbReference type="ARBA" id="ARBA00007381"/>
    </source>
</evidence>
<comment type="similarity">
    <text evidence="1">Belongs to the heat shock protein 70 family.</text>
</comment>
<dbReference type="EMBL" id="LJIJ01006934">
    <property type="protein sequence ID" value="ODM86869.1"/>
    <property type="molecule type" value="Genomic_DNA"/>
</dbReference>
<dbReference type="PROSITE" id="PS00297">
    <property type="entry name" value="HSP70_1"/>
    <property type="match status" value="1"/>
</dbReference>
<evidence type="ECO:0000256" key="3">
    <source>
        <dbReference type="ARBA" id="ARBA00022840"/>
    </source>
</evidence>
<keyword evidence="3" id="KW-0067">ATP-binding</keyword>
<dbReference type="Pfam" id="PF00012">
    <property type="entry name" value="HSP70"/>
    <property type="match status" value="1"/>
</dbReference>
<evidence type="ECO:0000256" key="2">
    <source>
        <dbReference type="ARBA" id="ARBA00022741"/>
    </source>
</evidence>
<dbReference type="OrthoDB" id="6685209at2759"/>
<dbReference type="PRINTS" id="PR00301">
    <property type="entry name" value="HEATSHOCK70"/>
</dbReference>
<dbReference type="FunFam" id="3.30.420.40:FF:000004">
    <property type="entry name" value="Molecular chaperone DnaK"/>
    <property type="match status" value="1"/>
</dbReference>
<dbReference type="GO" id="GO:0005524">
    <property type="term" value="F:ATP binding"/>
    <property type="evidence" value="ECO:0007669"/>
    <property type="project" value="UniProtKB-KW"/>
</dbReference>
<sequence length="811" mass="91549">EKYHIESNSNQEEKQELNSIAEIDLAGAEALNYYEQEMKKLMENGPFKERFLEEKNEQLVDEICKKYMDYLNSLNIQGNLEEYEEKLRNDLCTIYFPLRTENTQKFEHSILKTKRMSVICLKEYQSIMSQELGTVQSTEELQSLHEAAYHRAMMILQTAHLAQHDPAFVQNNMTELKNEIEGAFGEIYELYEMKQTKVSVDIAVELRKCRQFYEDEMDKHFRSNQFIKPEELERLHQRVSEKALKTMPNLTEEQKPDLKRRMEEIYMKYAELNSMNSQDQPAIGIDLGTTYCCTAIYAKGKVQVVRNGIGKNTTPSYVAFKNGKEIVGDAAKSQAYSNPENTIFDAKRIIGRKFGDPKLQEDMRLWPFSVVDEQGVPKIAVGDRYLHPEEISAKLLKQLKLDAEAYLGEKVTKAVITVPAYFTDGQRQATIDAGKMAGLNVLSILAEPTAAALAYKLQHTFESRERNVLIFDLGGGTFDVAVMRTSIGKIDILGVDGDTHLGGEDFDKSLMEHCAVEFKKQHEIDLFDGKDSDNKQKKDEVRRKLKRLQGECEKRKIELAAARIAEVNVDNMHGDIDLSVMVSRETFEDLNSHFFQKTIEIVEKALVAAKLDKSKIDDVVLVGGSTRIPKVQELLKEYFGGKTLDCSINPDEAVAYGAAMNAAMLNGSVGRDSKEYEEIQDVAPMSIGVQKYGGGFSVIIPKGSKTPVKFKQTYRTALDNQISVHITIYQGEDPVAANNEKLGDFYLSGIPPRKAGAENVDVEMTIDSQGILNVAVVSKSTGIREVSVIENKMRMGTEAIENYLQLEGHAH</sequence>
<evidence type="ECO:0000313" key="4">
    <source>
        <dbReference type="EMBL" id="ODM86869.1"/>
    </source>
</evidence>
<dbReference type="Gene3D" id="3.90.640.10">
    <property type="entry name" value="Actin, Chain A, domain 4"/>
    <property type="match status" value="1"/>
</dbReference>
<dbReference type="Gene3D" id="3.30.420.40">
    <property type="match status" value="2"/>
</dbReference>
<dbReference type="GO" id="GO:0006950">
    <property type="term" value="P:response to stress"/>
    <property type="evidence" value="ECO:0007669"/>
    <property type="project" value="UniProtKB-ARBA"/>
</dbReference>
<dbReference type="Gene3D" id="2.60.34.10">
    <property type="entry name" value="Substrate Binding Domain Of DNAk, Chain A, domain 1"/>
    <property type="match status" value="1"/>
</dbReference>
<dbReference type="FunFam" id="3.30.30.30:FF:000001">
    <property type="entry name" value="heat shock 70 kDa protein-like"/>
    <property type="match status" value="1"/>
</dbReference>
<keyword evidence="2" id="KW-0547">Nucleotide-binding</keyword>
<dbReference type="PANTHER" id="PTHR19375">
    <property type="entry name" value="HEAT SHOCK PROTEIN 70KDA"/>
    <property type="match status" value="1"/>
</dbReference>
<dbReference type="InterPro" id="IPR018181">
    <property type="entry name" value="Heat_shock_70_CS"/>
</dbReference>
<dbReference type="Gene3D" id="3.30.30.30">
    <property type="match status" value="1"/>
</dbReference>
<dbReference type="AlphaFoldDB" id="A0A1D2M1L8"/>
<dbReference type="SUPFAM" id="SSF53067">
    <property type="entry name" value="Actin-like ATPase domain"/>
    <property type="match status" value="2"/>
</dbReference>
<gene>
    <name evidence="4" type="ORF">Ocin01_19813</name>
</gene>
<protein>
    <submittedName>
        <fullName evidence="4">Heat shock 70 kDa protein</fullName>
    </submittedName>
</protein>
<proteinExistence type="inferred from homology"/>
<accession>A0A1D2M1L8</accession>
<dbReference type="InterPro" id="IPR043129">
    <property type="entry name" value="ATPase_NBD"/>
</dbReference>
<dbReference type="SUPFAM" id="SSF100920">
    <property type="entry name" value="Heat shock protein 70kD (HSP70), peptide-binding domain"/>
    <property type="match status" value="1"/>
</dbReference>
<feature type="non-terminal residue" evidence="4">
    <location>
        <position position="1"/>
    </location>
</feature>
<dbReference type="CDD" id="cd24028">
    <property type="entry name" value="ASKHA_NBD_HSP70_HSPA1-like"/>
    <property type="match status" value="1"/>
</dbReference>
<dbReference type="STRING" id="48709.A0A1D2M1L8"/>
<dbReference type="PROSITE" id="PS01036">
    <property type="entry name" value="HSP70_3"/>
    <property type="match status" value="1"/>
</dbReference>
<dbReference type="InterPro" id="IPR029047">
    <property type="entry name" value="HSP70_peptide-bd_sf"/>
</dbReference>
<dbReference type="Proteomes" id="UP000094527">
    <property type="component" value="Unassembled WGS sequence"/>
</dbReference>
<name>A0A1D2M1L8_ORCCI</name>
<reference evidence="4 5" key="1">
    <citation type="journal article" date="2016" name="Genome Biol. Evol.">
        <title>Gene Family Evolution Reflects Adaptation to Soil Environmental Stressors in the Genome of the Collembolan Orchesella cincta.</title>
        <authorList>
            <person name="Faddeeva-Vakhrusheva A."/>
            <person name="Derks M.F."/>
            <person name="Anvar S.Y."/>
            <person name="Agamennone V."/>
            <person name="Suring W."/>
            <person name="Smit S."/>
            <person name="van Straalen N.M."/>
            <person name="Roelofs D."/>
        </authorList>
    </citation>
    <scope>NUCLEOTIDE SEQUENCE [LARGE SCALE GENOMIC DNA]</scope>
    <source>
        <tissue evidence="4">Mixed pool</tissue>
    </source>
</reference>
<comment type="caution">
    <text evidence="4">The sequence shown here is derived from an EMBL/GenBank/DDBJ whole genome shotgun (WGS) entry which is preliminary data.</text>
</comment>
<dbReference type="InterPro" id="IPR013126">
    <property type="entry name" value="Hsp_70_fam"/>
</dbReference>
<dbReference type="GO" id="GO:0140662">
    <property type="term" value="F:ATP-dependent protein folding chaperone"/>
    <property type="evidence" value="ECO:0007669"/>
    <property type="project" value="InterPro"/>
</dbReference>
<keyword evidence="4" id="KW-0346">Stress response</keyword>